<organism evidence="3 4">
    <name type="scientific">Vanilla planifolia</name>
    <name type="common">Vanilla</name>
    <dbReference type="NCBI Taxonomy" id="51239"/>
    <lineage>
        <taxon>Eukaryota</taxon>
        <taxon>Viridiplantae</taxon>
        <taxon>Streptophyta</taxon>
        <taxon>Embryophyta</taxon>
        <taxon>Tracheophyta</taxon>
        <taxon>Spermatophyta</taxon>
        <taxon>Magnoliopsida</taxon>
        <taxon>Liliopsida</taxon>
        <taxon>Asparagales</taxon>
        <taxon>Orchidaceae</taxon>
        <taxon>Vanilloideae</taxon>
        <taxon>Vanilleae</taxon>
        <taxon>Vanilla</taxon>
    </lineage>
</organism>
<dbReference type="Pfam" id="PF01221">
    <property type="entry name" value="Dynein_light"/>
    <property type="match status" value="1"/>
</dbReference>
<accession>A0A835RWB2</accession>
<dbReference type="GO" id="GO:0045505">
    <property type="term" value="F:dynein intermediate chain binding"/>
    <property type="evidence" value="ECO:0007669"/>
    <property type="project" value="TreeGrafter"/>
</dbReference>
<keyword evidence="1" id="KW-0493">Microtubule</keyword>
<dbReference type="PANTHER" id="PTHR11886:SF80">
    <property type="entry name" value="OS01G0555600 PROTEIN"/>
    <property type="match status" value="1"/>
</dbReference>
<reference evidence="3 4" key="1">
    <citation type="journal article" date="2020" name="Nat. Food">
        <title>A phased Vanilla planifolia genome enables genetic improvement of flavour and production.</title>
        <authorList>
            <person name="Hasing T."/>
            <person name="Tang H."/>
            <person name="Brym M."/>
            <person name="Khazi F."/>
            <person name="Huang T."/>
            <person name="Chambers A.H."/>
        </authorList>
    </citation>
    <scope>NUCLEOTIDE SEQUENCE [LARGE SCALE GENOMIC DNA]</scope>
    <source>
        <tissue evidence="3">Leaf</tissue>
    </source>
</reference>
<evidence type="ECO:0000256" key="1">
    <source>
        <dbReference type="RuleBase" id="RU365010"/>
    </source>
</evidence>
<dbReference type="SUPFAM" id="SSF54648">
    <property type="entry name" value="DLC"/>
    <property type="match status" value="1"/>
</dbReference>
<dbReference type="Gene3D" id="3.30.740.10">
    <property type="entry name" value="Protein Inhibitor Of Neuronal Nitric Oxide Synthase"/>
    <property type="match status" value="1"/>
</dbReference>
<proteinExistence type="inferred from homology"/>
<gene>
    <name evidence="3" type="ORF">HPP92_006345</name>
</gene>
<comment type="similarity">
    <text evidence="1">Belongs to the dynein light chain family.</text>
</comment>
<keyword evidence="1" id="KW-0243">Dynein</keyword>
<evidence type="ECO:0000313" key="4">
    <source>
        <dbReference type="Proteomes" id="UP000636800"/>
    </source>
</evidence>
<dbReference type="AlphaFoldDB" id="A0A835RWB2"/>
<keyword evidence="1" id="KW-0206">Cytoskeleton</keyword>
<evidence type="ECO:0000256" key="2">
    <source>
        <dbReference type="SAM" id="MobiDB-lite"/>
    </source>
</evidence>
<protein>
    <recommendedName>
        <fullName evidence="1">Dynein light chain</fullName>
    </recommendedName>
</protein>
<dbReference type="InterPro" id="IPR001372">
    <property type="entry name" value="Dynein_light_chain_typ-1/2"/>
</dbReference>
<comment type="subcellular location">
    <subcellularLocation>
        <location evidence="1">Cytoplasm</location>
        <location evidence="1">Cytoskeleton</location>
    </subcellularLocation>
</comment>
<dbReference type="SMART" id="SM01375">
    <property type="entry name" value="Dynein_light"/>
    <property type="match status" value="1"/>
</dbReference>
<evidence type="ECO:0000313" key="3">
    <source>
        <dbReference type="EMBL" id="KAG0492947.1"/>
    </source>
</evidence>
<sequence length="129" mass="14439">MGTKGSQRLAVDGQRRRRSVSGTTIGTKQAAALLHVKVIAAEMAEFMQVHAFRSARRACAQQGDRFSTKQVASEIKKEFDKTYGPTWHCIVGTSFGSFVTHSRGCFLYFTMDNILIMLFMTRSHELLTS</sequence>
<comment type="caution">
    <text evidence="3">The sequence shown here is derived from an EMBL/GenBank/DDBJ whole genome shotgun (WGS) entry which is preliminary data.</text>
</comment>
<dbReference type="GO" id="GO:0007017">
    <property type="term" value="P:microtubule-based process"/>
    <property type="evidence" value="ECO:0007669"/>
    <property type="project" value="InterPro"/>
</dbReference>
<dbReference type="EMBL" id="JADCNL010000002">
    <property type="protein sequence ID" value="KAG0492947.1"/>
    <property type="molecule type" value="Genomic_DNA"/>
</dbReference>
<keyword evidence="1" id="KW-0963">Cytoplasm</keyword>
<name>A0A835RWB2_VANPL</name>
<feature type="region of interest" description="Disordered" evidence="2">
    <location>
        <begin position="1"/>
        <end position="23"/>
    </location>
</feature>
<dbReference type="FunFam" id="3.30.740.10:FF:000003">
    <property type="entry name" value="Dynein light chain"/>
    <property type="match status" value="1"/>
</dbReference>
<dbReference type="GO" id="GO:0005874">
    <property type="term" value="C:microtubule"/>
    <property type="evidence" value="ECO:0007669"/>
    <property type="project" value="UniProtKB-KW"/>
</dbReference>
<dbReference type="Proteomes" id="UP000636800">
    <property type="component" value="Chromosome 2"/>
</dbReference>
<keyword evidence="4" id="KW-1185">Reference proteome</keyword>
<dbReference type="GO" id="GO:0005868">
    <property type="term" value="C:cytoplasmic dynein complex"/>
    <property type="evidence" value="ECO:0007669"/>
    <property type="project" value="TreeGrafter"/>
</dbReference>
<dbReference type="PANTHER" id="PTHR11886">
    <property type="entry name" value="DYNEIN LIGHT CHAIN"/>
    <property type="match status" value="1"/>
</dbReference>
<dbReference type="OrthoDB" id="2143914at2759"/>
<dbReference type="InterPro" id="IPR037177">
    <property type="entry name" value="DLC_sf"/>
</dbReference>
<keyword evidence="1" id="KW-0505">Motor protein</keyword>